<reference evidence="2 3" key="1">
    <citation type="journal article" date="2023" name="Arcadia Sci">
        <title>De novo assembly of a long-read Amblyomma americanum tick genome.</title>
        <authorList>
            <person name="Chou S."/>
            <person name="Poskanzer K.E."/>
            <person name="Rollins M."/>
            <person name="Thuy-Boun P.S."/>
        </authorList>
    </citation>
    <scope>NUCLEOTIDE SEQUENCE [LARGE SCALE GENOMIC DNA]</scope>
    <source>
        <strain evidence="2">F_SG_1</strain>
        <tissue evidence="2">Salivary glands</tissue>
    </source>
</reference>
<gene>
    <name evidence="2" type="ORF">V5799_013506</name>
</gene>
<feature type="region of interest" description="Disordered" evidence="1">
    <location>
        <begin position="146"/>
        <end position="167"/>
    </location>
</feature>
<feature type="compositionally biased region" description="Polar residues" evidence="1">
    <location>
        <begin position="151"/>
        <end position="162"/>
    </location>
</feature>
<keyword evidence="3" id="KW-1185">Reference proteome</keyword>
<evidence type="ECO:0000313" key="3">
    <source>
        <dbReference type="Proteomes" id="UP001321473"/>
    </source>
</evidence>
<dbReference type="Proteomes" id="UP001321473">
    <property type="component" value="Unassembled WGS sequence"/>
</dbReference>
<sequence length="186" mass="19227">MDEAEDRKHVIFFGLDCGGSTLDKDDSGVGQSAVVNAAVPTIESAPEQPASVIAANQNYEPHEESAAGVFYIGRALRTAPAQGQSVDEDAAVVAGLPAYEPPPVPAVAGEEVTAVDDDQFYPTPAIPDLATAYTDEFTVAPPTVAPPDVVETSTSGQPQPTVEASRPTVRVAKNDRLPAGLNVTTG</sequence>
<comment type="caution">
    <text evidence="2">The sequence shown here is derived from an EMBL/GenBank/DDBJ whole genome shotgun (WGS) entry which is preliminary data.</text>
</comment>
<evidence type="ECO:0000313" key="2">
    <source>
        <dbReference type="EMBL" id="KAK8770031.1"/>
    </source>
</evidence>
<dbReference type="AlphaFoldDB" id="A0AAQ4E5P5"/>
<name>A0AAQ4E5P5_AMBAM</name>
<accession>A0AAQ4E5P5</accession>
<evidence type="ECO:0000256" key="1">
    <source>
        <dbReference type="SAM" id="MobiDB-lite"/>
    </source>
</evidence>
<protein>
    <submittedName>
        <fullName evidence="2">Uncharacterized protein</fullName>
    </submittedName>
</protein>
<organism evidence="2 3">
    <name type="scientific">Amblyomma americanum</name>
    <name type="common">Lone star tick</name>
    <dbReference type="NCBI Taxonomy" id="6943"/>
    <lineage>
        <taxon>Eukaryota</taxon>
        <taxon>Metazoa</taxon>
        <taxon>Ecdysozoa</taxon>
        <taxon>Arthropoda</taxon>
        <taxon>Chelicerata</taxon>
        <taxon>Arachnida</taxon>
        <taxon>Acari</taxon>
        <taxon>Parasitiformes</taxon>
        <taxon>Ixodida</taxon>
        <taxon>Ixodoidea</taxon>
        <taxon>Ixodidae</taxon>
        <taxon>Amblyomminae</taxon>
        <taxon>Amblyomma</taxon>
    </lineage>
</organism>
<proteinExistence type="predicted"/>
<dbReference type="EMBL" id="JARKHS020021739">
    <property type="protein sequence ID" value="KAK8770031.1"/>
    <property type="molecule type" value="Genomic_DNA"/>
</dbReference>